<organism evidence="1 2">
    <name type="scientific">Melia azedarach</name>
    <name type="common">Chinaberry tree</name>
    <dbReference type="NCBI Taxonomy" id="155640"/>
    <lineage>
        <taxon>Eukaryota</taxon>
        <taxon>Viridiplantae</taxon>
        <taxon>Streptophyta</taxon>
        <taxon>Embryophyta</taxon>
        <taxon>Tracheophyta</taxon>
        <taxon>Spermatophyta</taxon>
        <taxon>Magnoliopsida</taxon>
        <taxon>eudicotyledons</taxon>
        <taxon>Gunneridae</taxon>
        <taxon>Pentapetalae</taxon>
        <taxon>rosids</taxon>
        <taxon>malvids</taxon>
        <taxon>Sapindales</taxon>
        <taxon>Meliaceae</taxon>
        <taxon>Melia</taxon>
    </lineage>
</organism>
<dbReference type="Proteomes" id="UP001164539">
    <property type="component" value="Chromosome 3"/>
</dbReference>
<evidence type="ECO:0000313" key="2">
    <source>
        <dbReference type="Proteomes" id="UP001164539"/>
    </source>
</evidence>
<comment type="caution">
    <text evidence="1">The sequence shown here is derived from an EMBL/GenBank/DDBJ whole genome shotgun (WGS) entry which is preliminary data.</text>
</comment>
<evidence type="ECO:0000313" key="1">
    <source>
        <dbReference type="EMBL" id="KAJ4721955.1"/>
    </source>
</evidence>
<name>A0ACC1YE71_MELAZ</name>
<protein>
    <submittedName>
        <fullName evidence="1">Uncharacterized protein</fullName>
    </submittedName>
</protein>
<accession>A0ACC1YE71</accession>
<reference evidence="1 2" key="1">
    <citation type="journal article" date="2023" name="Science">
        <title>Complex scaffold remodeling in plant triterpene biosynthesis.</title>
        <authorList>
            <person name="De La Pena R."/>
            <person name="Hodgson H."/>
            <person name="Liu J.C."/>
            <person name="Stephenson M.J."/>
            <person name="Martin A.C."/>
            <person name="Owen C."/>
            <person name="Harkess A."/>
            <person name="Leebens-Mack J."/>
            <person name="Jimenez L.E."/>
            <person name="Osbourn A."/>
            <person name="Sattely E.S."/>
        </authorList>
    </citation>
    <scope>NUCLEOTIDE SEQUENCE [LARGE SCALE GENOMIC DNA]</scope>
    <source>
        <strain evidence="2">cv. JPN11</strain>
        <tissue evidence="1">Leaf</tissue>
    </source>
</reference>
<dbReference type="EMBL" id="CM051396">
    <property type="protein sequence ID" value="KAJ4721955.1"/>
    <property type="molecule type" value="Genomic_DNA"/>
</dbReference>
<sequence length="98" mass="11271">MYGDVYILSGPVGPVTVRVHQYSPVAMPVRTRFPPPYNPFLLFAFSSTSHSLSSSSNYSPLSLSLSLCQKEKKIEEKTQVSSQRKNHAWEYKQQRREY</sequence>
<gene>
    <name evidence="1" type="ORF">OWV82_005538</name>
</gene>
<proteinExistence type="predicted"/>
<keyword evidence="2" id="KW-1185">Reference proteome</keyword>